<comment type="subcellular location">
    <subcellularLocation>
        <location evidence="7">Cytoplasm</location>
    </subcellularLocation>
</comment>
<dbReference type="HAMAP" id="MF_00375">
    <property type="entry name" value="HemL_aminotrans_3"/>
    <property type="match status" value="1"/>
</dbReference>
<comment type="cofactor">
    <cofactor evidence="1 7">
        <name>pyridoxal 5'-phosphate</name>
        <dbReference type="ChEBI" id="CHEBI:597326"/>
    </cofactor>
</comment>
<protein>
    <recommendedName>
        <fullName evidence="7">Glutamate-1-semialdehyde 2,1-aminomutase</fullName>
        <shortName evidence="7">GSA</shortName>
        <ecNumber evidence="7">5.4.3.8</ecNumber>
    </recommendedName>
    <alternativeName>
        <fullName evidence="7">Glutamate-1-semialdehyde aminotransferase</fullName>
        <shortName evidence="7">GSA-AT</shortName>
    </alternativeName>
</protein>
<accession>A0A4R9JQ90</accession>
<reference evidence="8" key="1">
    <citation type="journal article" date="2019" name="PLoS Negl. Trop. Dis.">
        <title>Revisiting the worldwide diversity of Leptospira species in the environment.</title>
        <authorList>
            <person name="Vincent A.T."/>
            <person name="Schiettekatte O."/>
            <person name="Bourhy P."/>
            <person name="Veyrier F.J."/>
            <person name="Picardeau M."/>
        </authorList>
    </citation>
    <scope>NUCLEOTIDE SEQUENCE [LARGE SCALE GENOMIC DNA]</scope>
    <source>
        <strain evidence="8">201702454</strain>
    </source>
</reference>
<dbReference type="UniPathway" id="UPA00251">
    <property type="reaction ID" value="UER00317"/>
</dbReference>
<evidence type="ECO:0000256" key="2">
    <source>
        <dbReference type="ARBA" id="ARBA00004819"/>
    </source>
</evidence>
<evidence type="ECO:0000256" key="7">
    <source>
        <dbReference type="HAMAP-Rule" id="MF_00375"/>
    </source>
</evidence>
<dbReference type="InterPro" id="IPR005814">
    <property type="entry name" value="Aminotrans_3"/>
</dbReference>
<keyword evidence="6 7" id="KW-0627">Porphyrin biosynthesis</keyword>
<evidence type="ECO:0000313" key="9">
    <source>
        <dbReference type="Proteomes" id="UP000297609"/>
    </source>
</evidence>
<dbReference type="AlphaFoldDB" id="A0A4R9JQ90"/>
<name>A0A4R9JQ90_9LEPT</name>
<dbReference type="InterPro" id="IPR049704">
    <property type="entry name" value="Aminotrans_3_PPA_site"/>
</dbReference>
<dbReference type="GO" id="GO:0005737">
    <property type="term" value="C:cytoplasm"/>
    <property type="evidence" value="ECO:0007669"/>
    <property type="project" value="UniProtKB-SubCell"/>
</dbReference>
<dbReference type="SUPFAM" id="SSF53383">
    <property type="entry name" value="PLP-dependent transferases"/>
    <property type="match status" value="1"/>
</dbReference>
<dbReference type="PANTHER" id="PTHR43713:SF3">
    <property type="entry name" value="GLUTAMATE-1-SEMIALDEHYDE 2,1-AMINOMUTASE 1, CHLOROPLASTIC-RELATED"/>
    <property type="match status" value="1"/>
</dbReference>
<organism evidence="8 9">
    <name type="scientific">Leptospira kemamanensis</name>
    <dbReference type="NCBI Taxonomy" id="2484942"/>
    <lineage>
        <taxon>Bacteria</taxon>
        <taxon>Pseudomonadati</taxon>
        <taxon>Spirochaetota</taxon>
        <taxon>Spirochaetia</taxon>
        <taxon>Leptospirales</taxon>
        <taxon>Leptospiraceae</taxon>
        <taxon>Leptospira</taxon>
    </lineage>
</organism>
<dbReference type="GO" id="GO:0008483">
    <property type="term" value="F:transaminase activity"/>
    <property type="evidence" value="ECO:0007669"/>
    <property type="project" value="InterPro"/>
</dbReference>
<dbReference type="Proteomes" id="UP000297609">
    <property type="component" value="Unassembled WGS sequence"/>
</dbReference>
<dbReference type="Pfam" id="PF00202">
    <property type="entry name" value="Aminotran_3"/>
    <property type="match status" value="1"/>
</dbReference>
<dbReference type="InterPro" id="IPR015422">
    <property type="entry name" value="PyrdxlP-dep_Trfase_small"/>
</dbReference>
<dbReference type="GO" id="GO:0042286">
    <property type="term" value="F:glutamate-1-semialdehyde 2,1-aminomutase activity"/>
    <property type="evidence" value="ECO:0007669"/>
    <property type="project" value="UniProtKB-UniRule"/>
</dbReference>
<dbReference type="CDD" id="cd00610">
    <property type="entry name" value="OAT_like"/>
    <property type="match status" value="1"/>
</dbReference>
<evidence type="ECO:0000256" key="5">
    <source>
        <dbReference type="ARBA" id="ARBA00023235"/>
    </source>
</evidence>
<comment type="caution">
    <text evidence="8">The sequence shown here is derived from an EMBL/GenBank/DDBJ whole genome shotgun (WGS) entry which is preliminary data.</text>
</comment>
<comment type="catalytic activity">
    <reaction evidence="7">
        <text>(S)-4-amino-5-oxopentanoate = 5-aminolevulinate</text>
        <dbReference type="Rhea" id="RHEA:14265"/>
        <dbReference type="ChEBI" id="CHEBI:57501"/>
        <dbReference type="ChEBI" id="CHEBI:356416"/>
        <dbReference type="EC" id="5.4.3.8"/>
    </reaction>
</comment>
<comment type="pathway">
    <text evidence="2">Porphyrin-containing compound metabolism; protoporphyrin-IX biosynthesis; 5-aminolevulinate from L-glutamyl-tRNA(Glu): step 2/2.</text>
</comment>
<sequence>MNSEDLFQRSKQVVPGGVHSPVRSFSSVGGTPIFFKEANGAYLTSVEDKNYIDYCLSFGPLLFGHRNPEIQEVVEDTVRKAWSFGACEPYSLELAEFITERIPWVEKIRFVNSGTEAVMSALRVARAATGRNKILKFDGCYHGHLDQLLVKSGSGLAGLSSSDSKGIGPEIIQNTLVLPLDDETKLEELFQREGSNIACLAIEPLPANYGLLPQRIEFLKKCRELTTKYGVLLLFDEVISGFRVSFHGMAGITGIVPDLVCYGKIIGGGFPVGAYAGKKDLMDLVAPSGPVYQAGTLSANPIGMRAGLKTLTKAWNENPYPCLESTTKQLTDGILKLLTEAGDPNWEAVTFGSLFWLKGKTEKPIRTIADIPSTHKSNFATLFHKLLKQGVYLAPSGYEVGFLSTAHTKEIIDLTLEKTKQALQD</sequence>
<keyword evidence="7" id="KW-0963">Cytoplasm</keyword>
<dbReference type="Gene3D" id="3.40.640.10">
    <property type="entry name" value="Type I PLP-dependent aspartate aminotransferase-like (Major domain)"/>
    <property type="match status" value="1"/>
</dbReference>
<dbReference type="Gene3D" id="3.90.1150.10">
    <property type="entry name" value="Aspartate Aminotransferase, domain 1"/>
    <property type="match status" value="1"/>
</dbReference>
<evidence type="ECO:0000256" key="6">
    <source>
        <dbReference type="ARBA" id="ARBA00023244"/>
    </source>
</evidence>
<evidence type="ECO:0000256" key="3">
    <source>
        <dbReference type="ARBA" id="ARBA00008981"/>
    </source>
</evidence>
<gene>
    <name evidence="7" type="primary">hemL</name>
    <name evidence="8" type="ORF">EHQ59_08055</name>
</gene>
<dbReference type="NCBIfam" id="NF000818">
    <property type="entry name" value="PRK00062.1"/>
    <property type="match status" value="1"/>
</dbReference>
<evidence type="ECO:0000256" key="4">
    <source>
        <dbReference type="ARBA" id="ARBA00022898"/>
    </source>
</evidence>
<dbReference type="EC" id="5.4.3.8" evidence="7"/>
<dbReference type="FunFam" id="3.40.640.10:FF:000021">
    <property type="entry name" value="Glutamate-1-semialdehyde 2,1-aminomutase"/>
    <property type="match status" value="1"/>
</dbReference>
<comment type="similarity">
    <text evidence="3 7">Belongs to the class-III pyridoxal-phosphate-dependent aminotransferase family. HemL subfamily.</text>
</comment>
<feature type="modified residue" description="N6-(pyridoxal phosphate)lysine" evidence="7">
    <location>
        <position position="264"/>
    </location>
</feature>
<proteinExistence type="inferred from homology"/>
<dbReference type="EMBL" id="RQGG01000019">
    <property type="protein sequence ID" value="TGL54137.1"/>
    <property type="molecule type" value="Genomic_DNA"/>
</dbReference>
<comment type="subunit">
    <text evidence="7">Homodimer.</text>
</comment>
<evidence type="ECO:0000256" key="1">
    <source>
        <dbReference type="ARBA" id="ARBA00001933"/>
    </source>
</evidence>
<keyword evidence="4 7" id="KW-0663">Pyridoxal phosphate</keyword>
<keyword evidence="9" id="KW-1185">Reference proteome</keyword>
<evidence type="ECO:0000313" key="8">
    <source>
        <dbReference type="EMBL" id="TGL54137.1"/>
    </source>
</evidence>
<dbReference type="RefSeq" id="WP_135619100.1">
    <property type="nucleotide sequence ID" value="NZ_RQGG01000019.1"/>
</dbReference>
<dbReference type="GO" id="GO:0030170">
    <property type="term" value="F:pyridoxal phosphate binding"/>
    <property type="evidence" value="ECO:0007669"/>
    <property type="project" value="InterPro"/>
</dbReference>
<dbReference type="InterPro" id="IPR004639">
    <property type="entry name" value="4pyrrol_synth_GluAld_NH2Trfase"/>
</dbReference>
<dbReference type="PANTHER" id="PTHR43713">
    <property type="entry name" value="GLUTAMATE-1-SEMIALDEHYDE 2,1-AMINOMUTASE"/>
    <property type="match status" value="1"/>
</dbReference>
<dbReference type="OrthoDB" id="9807885at2"/>
<dbReference type="GO" id="GO:0006782">
    <property type="term" value="P:protoporphyrinogen IX biosynthetic process"/>
    <property type="evidence" value="ECO:0007669"/>
    <property type="project" value="UniProtKB-UniRule"/>
</dbReference>
<dbReference type="InterPro" id="IPR015424">
    <property type="entry name" value="PyrdxlP-dep_Trfase"/>
</dbReference>
<keyword evidence="5 7" id="KW-0413">Isomerase</keyword>
<dbReference type="InterPro" id="IPR015421">
    <property type="entry name" value="PyrdxlP-dep_Trfase_major"/>
</dbReference>
<dbReference type="PROSITE" id="PS00600">
    <property type="entry name" value="AA_TRANSFER_CLASS_3"/>
    <property type="match status" value="1"/>
</dbReference>